<feature type="non-terminal residue" evidence="1">
    <location>
        <position position="1"/>
    </location>
</feature>
<dbReference type="Proteomes" id="UP000257109">
    <property type="component" value="Unassembled WGS sequence"/>
</dbReference>
<evidence type="ECO:0000313" key="1">
    <source>
        <dbReference type="EMBL" id="RDX76005.1"/>
    </source>
</evidence>
<proteinExistence type="predicted"/>
<dbReference type="EMBL" id="QJKJ01009657">
    <property type="protein sequence ID" value="RDX76005.1"/>
    <property type="molecule type" value="Genomic_DNA"/>
</dbReference>
<evidence type="ECO:0000313" key="2">
    <source>
        <dbReference type="Proteomes" id="UP000257109"/>
    </source>
</evidence>
<reference evidence="1" key="1">
    <citation type="submission" date="2018-05" db="EMBL/GenBank/DDBJ databases">
        <title>Draft genome of Mucuna pruriens seed.</title>
        <authorList>
            <person name="Nnadi N.E."/>
            <person name="Vos R."/>
            <person name="Hasami M.H."/>
            <person name="Devisetty U.K."/>
            <person name="Aguiy J.C."/>
        </authorList>
    </citation>
    <scope>NUCLEOTIDE SEQUENCE [LARGE SCALE GENOMIC DNA]</scope>
    <source>
        <strain evidence="1">JCA_2017</strain>
    </source>
</reference>
<name>A0A371FCI5_MUCPR</name>
<keyword evidence="2" id="KW-1185">Reference proteome</keyword>
<organism evidence="1 2">
    <name type="scientific">Mucuna pruriens</name>
    <name type="common">Velvet bean</name>
    <name type="synonym">Dolichos pruriens</name>
    <dbReference type="NCBI Taxonomy" id="157652"/>
    <lineage>
        <taxon>Eukaryota</taxon>
        <taxon>Viridiplantae</taxon>
        <taxon>Streptophyta</taxon>
        <taxon>Embryophyta</taxon>
        <taxon>Tracheophyta</taxon>
        <taxon>Spermatophyta</taxon>
        <taxon>Magnoliopsida</taxon>
        <taxon>eudicotyledons</taxon>
        <taxon>Gunneridae</taxon>
        <taxon>Pentapetalae</taxon>
        <taxon>rosids</taxon>
        <taxon>fabids</taxon>
        <taxon>Fabales</taxon>
        <taxon>Fabaceae</taxon>
        <taxon>Papilionoideae</taxon>
        <taxon>50 kb inversion clade</taxon>
        <taxon>NPAAA clade</taxon>
        <taxon>indigoferoid/millettioid clade</taxon>
        <taxon>Phaseoleae</taxon>
        <taxon>Mucuna</taxon>
    </lineage>
</organism>
<dbReference type="AlphaFoldDB" id="A0A371FCI5"/>
<gene>
    <name evidence="1" type="ORF">CR513_44059</name>
</gene>
<comment type="caution">
    <text evidence="1">The sequence shown here is derived from an EMBL/GenBank/DDBJ whole genome shotgun (WGS) entry which is preliminary data.</text>
</comment>
<sequence length="76" mass="8159">MRQVLNCLIQLACCGPLPSLSKVYSTLIQEEKVVVLEVKESLVGKLHARVNVGHDRDDIVCANVALTVRASANASA</sequence>
<protein>
    <submittedName>
        <fullName evidence="1">Uncharacterized protein</fullName>
    </submittedName>
</protein>
<accession>A0A371FCI5</accession>